<dbReference type="SUPFAM" id="SSF51695">
    <property type="entry name" value="PLC-like phosphodiesterases"/>
    <property type="match status" value="1"/>
</dbReference>
<comment type="similarity">
    <text evidence="1">Belongs to the glycerophosphoryl diester phosphodiesterase family.</text>
</comment>
<dbReference type="InterPro" id="IPR030395">
    <property type="entry name" value="GP_PDE_dom"/>
</dbReference>
<protein>
    <recommendedName>
        <fullName evidence="2">glycerophosphodiester phosphodiesterase</fullName>
        <ecNumber evidence="2">3.1.4.46</ecNumber>
    </recommendedName>
</protein>
<proteinExistence type="inferred from homology"/>
<evidence type="ECO:0000313" key="7">
    <source>
        <dbReference type="EMBL" id="KAF5746403.1"/>
    </source>
</evidence>
<feature type="domain" description="GP-PDE" evidence="6">
    <location>
        <begin position="49"/>
        <end position="338"/>
    </location>
</feature>
<dbReference type="GO" id="GO:0008889">
    <property type="term" value="F:glycerophosphodiester phosphodiesterase activity"/>
    <property type="evidence" value="ECO:0007669"/>
    <property type="project" value="UniProtKB-EC"/>
</dbReference>
<name>A0A7J7DJB5_TRIWF</name>
<evidence type="ECO:0000256" key="4">
    <source>
        <dbReference type="ARBA" id="ARBA00022801"/>
    </source>
</evidence>
<sequence>MALKAVHVSDVPNLDHVPESASLSLCSTRFSAGDGDGENTRCAYKFTKFVVMGHRGSGMNMLQSSDRRMKSIKENSILSFNAAAKFPIDYIEFDVQVTKDDCPVIFHDIFLLTEDDKGTMIEKRVAELTLAELLSYGPQKEPGNVGKPLYRKTKDGRILEWKVERDDHICTLQEAFGKVNNSVGFNIELKFDDHKVYKEEHLRHLLQVVLEVVSEHAKDRPLMFSSFQPDATLLMCKVQSTYPVFFLTNGGSEIYTDVRRNSLDEAIKVCLAGGLQGIVSEVKAIFRNPGAVARIKENKLSLLTYGQLNNVREVVYMQHLMGVEGVIVDLVQEIIEAVSDFVDSAKENEGENLYLEKKDVQKLETKPRFSKDDLSLLLKLAPEPIQV</sequence>
<dbReference type="PROSITE" id="PS51704">
    <property type="entry name" value="GP_PDE"/>
    <property type="match status" value="1"/>
</dbReference>
<evidence type="ECO:0000256" key="1">
    <source>
        <dbReference type="ARBA" id="ARBA00007277"/>
    </source>
</evidence>
<evidence type="ECO:0000259" key="6">
    <source>
        <dbReference type="PROSITE" id="PS51704"/>
    </source>
</evidence>
<dbReference type="GO" id="GO:0046475">
    <property type="term" value="P:glycerophospholipid catabolic process"/>
    <property type="evidence" value="ECO:0007669"/>
    <property type="project" value="TreeGrafter"/>
</dbReference>
<reference evidence="7 8" key="1">
    <citation type="journal article" date="2020" name="Nat. Commun.">
        <title>Genome of Tripterygium wilfordii and identification of cytochrome P450 involved in triptolide biosynthesis.</title>
        <authorList>
            <person name="Tu L."/>
            <person name="Su P."/>
            <person name="Zhang Z."/>
            <person name="Gao L."/>
            <person name="Wang J."/>
            <person name="Hu T."/>
            <person name="Zhou J."/>
            <person name="Zhang Y."/>
            <person name="Zhao Y."/>
            <person name="Liu Y."/>
            <person name="Song Y."/>
            <person name="Tong Y."/>
            <person name="Lu Y."/>
            <person name="Yang J."/>
            <person name="Xu C."/>
            <person name="Jia M."/>
            <person name="Peters R.J."/>
            <person name="Huang L."/>
            <person name="Gao W."/>
        </authorList>
    </citation>
    <scope>NUCLEOTIDE SEQUENCE [LARGE SCALE GENOMIC DNA]</scope>
    <source>
        <strain evidence="8">cv. XIE 37</strain>
        <tissue evidence="7">Leaf</tissue>
    </source>
</reference>
<dbReference type="PANTHER" id="PTHR22958:SF34">
    <property type="entry name" value="GLYCEROPHOSPHODIESTER PHOSPHODIESTERASE GDPD3"/>
    <property type="match status" value="1"/>
</dbReference>
<accession>A0A7J7DJB5</accession>
<evidence type="ECO:0000256" key="3">
    <source>
        <dbReference type="ARBA" id="ARBA00022798"/>
    </source>
</evidence>
<dbReference type="EMBL" id="JAAARO010000006">
    <property type="protein sequence ID" value="KAF5746403.1"/>
    <property type="molecule type" value="Genomic_DNA"/>
</dbReference>
<dbReference type="PANTHER" id="PTHR22958">
    <property type="entry name" value="GLYCEROPHOSPHORYL DIESTER PHOSPHODIESTERASE"/>
    <property type="match status" value="1"/>
</dbReference>
<dbReference type="OrthoDB" id="1058301at2759"/>
<dbReference type="GO" id="GO:0006071">
    <property type="term" value="P:glycerol metabolic process"/>
    <property type="evidence" value="ECO:0007669"/>
    <property type="project" value="UniProtKB-KW"/>
</dbReference>
<comment type="catalytic activity">
    <reaction evidence="5">
        <text>a sn-glycero-3-phosphodiester + H2O = an alcohol + sn-glycerol 3-phosphate + H(+)</text>
        <dbReference type="Rhea" id="RHEA:12969"/>
        <dbReference type="ChEBI" id="CHEBI:15377"/>
        <dbReference type="ChEBI" id="CHEBI:15378"/>
        <dbReference type="ChEBI" id="CHEBI:30879"/>
        <dbReference type="ChEBI" id="CHEBI:57597"/>
        <dbReference type="ChEBI" id="CHEBI:83408"/>
        <dbReference type="EC" id="3.1.4.46"/>
    </reaction>
</comment>
<comment type="caution">
    <text evidence="7">The sequence shown here is derived from an EMBL/GenBank/DDBJ whole genome shotgun (WGS) entry which is preliminary data.</text>
</comment>
<dbReference type="Pfam" id="PF03009">
    <property type="entry name" value="GDPD"/>
    <property type="match status" value="1"/>
</dbReference>
<dbReference type="AlphaFoldDB" id="A0A7J7DJB5"/>
<dbReference type="InterPro" id="IPR017946">
    <property type="entry name" value="PLC-like_Pdiesterase_TIM-brl"/>
</dbReference>
<evidence type="ECO:0000313" key="8">
    <source>
        <dbReference type="Proteomes" id="UP000593562"/>
    </source>
</evidence>
<evidence type="ECO:0000256" key="5">
    <source>
        <dbReference type="ARBA" id="ARBA00047512"/>
    </source>
</evidence>
<dbReference type="InParanoid" id="A0A7J7DJB5"/>
<keyword evidence="8" id="KW-1185">Reference proteome</keyword>
<dbReference type="InterPro" id="IPR051578">
    <property type="entry name" value="GDPD"/>
</dbReference>
<evidence type="ECO:0000256" key="2">
    <source>
        <dbReference type="ARBA" id="ARBA00012247"/>
    </source>
</evidence>
<organism evidence="7 8">
    <name type="scientific">Tripterygium wilfordii</name>
    <name type="common">Thunder God vine</name>
    <dbReference type="NCBI Taxonomy" id="458696"/>
    <lineage>
        <taxon>Eukaryota</taxon>
        <taxon>Viridiplantae</taxon>
        <taxon>Streptophyta</taxon>
        <taxon>Embryophyta</taxon>
        <taxon>Tracheophyta</taxon>
        <taxon>Spermatophyta</taxon>
        <taxon>Magnoliopsida</taxon>
        <taxon>eudicotyledons</taxon>
        <taxon>Gunneridae</taxon>
        <taxon>Pentapetalae</taxon>
        <taxon>rosids</taxon>
        <taxon>fabids</taxon>
        <taxon>Celastrales</taxon>
        <taxon>Celastraceae</taxon>
        <taxon>Tripterygium</taxon>
    </lineage>
</organism>
<dbReference type="EC" id="3.1.4.46" evidence="2"/>
<dbReference type="FunFam" id="3.20.20.190:FF:000034">
    <property type="entry name" value="Glycerophosphodiester phosphodiesterase GDPD2"/>
    <property type="match status" value="1"/>
</dbReference>
<dbReference type="Gene3D" id="3.20.20.190">
    <property type="entry name" value="Phosphatidylinositol (PI) phosphodiesterase"/>
    <property type="match status" value="1"/>
</dbReference>
<keyword evidence="3" id="KW-0319">Glycerol metabolism</keyword>
<keyword evidence="4" id="KW-0378">Hydrolase</keyword>
<dbReference type="Proteomes" id="UP000593562">
    <property type="component" value="Unassembled WGS sequence"/>
</dbReference>
<gene>
    <name evidence="7" type="ORF">HS088_TW06G00574</name>
</gene>